<accession>A0A520KW73</accession>
<dbReference type="Proteomes" id="UP000320766">
    <property type="component" value="Unassembled WGS sequence"/>
</dbReference>
<organism evidence="1 2">
    <name type="scientific">Candidatus Methanolliviera hydrocarbonicum</name>
    <dbReference type="NCBI Taxonomy" id="2491085"/>
    <lineage>
        <taxon>Archaea</taxon>
        <taxon>Methanobacteriati</taxon>
        <taxon>Methanobacteriota</taxon>
        <taxon>Candidatus Methanoliparia</taxon>
        <taxon>Candidatus Methanoliparales</taxon>
        <taxon>Candidatus Methanollivieraceae</taxon>
        <taxon>Candidatus Methanolliviera</taxon>
    </lineage>
</organism>
<evidence type="ECO:0000313" key="1">
    <source>
        <dbReference type="EMBL" id="RZN68776.1"/>
    </source>
</evidence>
<reference evidence="1 2" key="1">
    <citation type="journal article" date="2019" name="Nat. Microbiol.">
        <title>Wide diversity of methane and short-chain alkane metabolisms in uncultured archaea.</title>
        <authorList>
            <person name="Borrel G."/>
            <person name="Adam P.S."/>
            <person name="McKay L.J."/>
            <person name="Chen L.X."/>
            <person name="Sierra-Garcia I.N."/>
            <person name="Sieber C.M."/>
            <person name="Letourneur Q."/>
            <person name="Ghozlane A."/>
            <person name="Andersen G.L."/>
            <person name="Li W.J."/>
            <person name="Hallam S.J."/>
            <person name="Muyzer G."/>
            <person name="de Oliveira V.M."/>
            <person name="Inskeep W.P."/>
            <person name="Banfield J.F."/>
            <person name="Gribaldo S."/>
        </authorList>
    </citation>
    <scope>NUCLEOTIDE SEQUENCE [LARGE SCALE GENOMIC DNA]</scope>
    <source>
        <strain evidence="1">NM1b</strain>
    </source>
</reference>
<evidence type="ECO:0000313" key="2">
    <source>
        <dbReference type="Proteomes" id="UP000320766"/>
    </source>
</evidence>
<dbReference type="EMBL" id="RXIL01000096">
    <property type="protein sequence ID" value="RZN68776.1"/>
    <property type="molecule type" value="Genomic_DNA"/>
</dbReference>
<protein>
    <submittedName>
        <fullName evidence="1">Uncharacterized protein</fullName>
    </submittedName>
</protein>
<gene>
    <name evidence="1" type="ORF">EF807_05365</name>
</gene>
<dbReference type="GO" id="GO:0006281">
    <property type="term" value="P:DNA repair"/>
    <property type="evidence" value="ECO:0007669"/>
    <property type="project" value="InterPro"/>
</dbReference>
<proteinExistence type="predicted"/>
<sequence length="101" mass="11956">MPFVIFDEYLLRVSKRHRWFTDDSSKWNAGNKKEIEDSIFNWLIRCDDETKSKRLKAIHAIINDCGNLYCKKEGSNCKKCPLSKVLNNNEHFNITQTKLFN</sequence>
<dbReference type="AlphaFoldDB" id="A0A520KW73"/>
<dbReference type="InterPro" id="IPR023170">
    <property type="entry name" value="HhH_base_excis_C"/>
</dbReference>
<name>A0A520KW73_9EURY</name>
<dbReference type="SUPFAM" id="SSF48150">
    <property type="entry name" value="DNA-glycosylase"/>
    <property type="match status" value="1"/>
</dbReference>
<dbReference type="Gene3D" id="1.10.1670.10">
    <property type="entry name" value="Helix-hairpin-Helix base-excision DNA repair enzymes (C-terminal)"/>
    <property type="match status" value="1"/>
</dbReference>
<comment type="caution">
    <text evidence="1">The sequence shown here is derived from an EMBL/GenBank/DDBJ whole genome shotgun (WGS) entry which is preliminary data.</text>
</comment>
<dbReference type="GO" id="GO:0003824">
    <property type="term" value="F:catalytic activity"/>
    <property type="evidence" value="ECO:0007669"/>
    <property type="project" value="InterPro"/>
</dbReference>
<dbReference type="InterPro" id="IPR011257">
    <property type="entry name" value="DNA_glycosylase"/>
</dbReference>